<sequence>MYLHIGEDTLVRDKDIIGIFDMDTSTVNKATRDYLKKAEKDKKVIYVNYDLPKCFVVTDKNVFVSPINTGTLNKRAK</sequence>
<dbReference type="AlphaFoldDB" id="A0A1T4M746"/>
<organism evidence="1 2">
    <name type="scientific">Eubacterium coprostanoligenes</name>
    <dbReference type="NCBI Taxonomy" id="290054"/>
    <lineage>
        <taxon>Bacteria</taxon>
        <taxon>Bacillati</taxon>
        <taxon>Bacillota</taxon>
        <taxon>Clostridia</taxon>
        <taxon>Eubacteriales</taxon>
        <taxon>Eubacteriaceae</taxon>
        <taxon>Eubacterium</taxon>
    </lineage>
</organism>
<evidence type="ECO:0000313" key="2">
    <source>
        <dbReference type="Proteomes" id="UP000190657"/>
    </source>
</evidence>
<protein>
    <recommendedName>
        <fullName evidence="3">DUF370 domain-containing protein</fullName>
    </recommendedName>
</protein>
<gene>
    <name evidence="1" type="ORF">SAMN02745114_01160</name>
</gene>
<dbReference type="Proteomes" id="UP000190657">
    <property type="component" value="Unassembled WGS sequence"/>
</dbReference>
<dbReference type="NCBIfam" id="NF046065">
    <property type="entry name" value="MtxRegRemB"/>
    <property type="match status" value="1"/>
</dbReference>
<dbReference type="EMBL" id="FUWW01000011">
    <property type="protein sequence ID" value="SJZ62687.1"/>
    <property type="molecule type" value="Genomic_DNA"/>
</dbReference>
<dbReference type="RefSeq" id="WP_078768637.1">
    <property type="nucleotide sequence ID" value="NZ_FUWW01000011.1"/>
</dbReference>
<dbReference type="OrthoDB" id="9811390at2"/>
<dbReference type="Pfam" id="PF04025">
    <property type="entry name" value="RemA-like"/>
    <property type="match status" value="1"/>
</dbReference>
<dbReference type="STRING" id="290054.SAMN02745114_01160"/>
<evidence type="ECO:0008006" key="3">
    <source>
        <dbReference type="Google" id="ProtNLM"/>
    </source>
</evidence>
<proteinExistence type="predicted"/>
<accession>A0A1T4M746</accession>
<name>A0A1T4M746_9FIRM</name>
<evidence type="ECO:0000313" key="1">
    <source>
        <dbReference type="EMBL" id="SJZ62687.1"/>
    </source>
</evidence>
<reference evidence="1 2" key="1">
    <citation type="submission" date="2017-02" db="EMBL/GenBank/DDBJ databases">
        <authorList>
            <person name="Peterson S.W."/>
        </authorList>
    </citation>
    <scope>NUCLEOTIDE SEQUENCE [LARGE SCALE GENOMIC DNA]</scope>
    <source>
        <strain evidence="1 2">ATCC 51222</strain>
    </source>
</reference>
<dbReference type="InterPro" id="IPR007169">
    <property type="entry name" value="RemA-like"/>
</dbReference>
<keyword evidence="2" id="KW-1185">Reference proteome</keyword>